<dbReference type="GeneID" id="106767198"/>
<reference evidence="1" key="1">
    <citation type="journal article" date="2014" name="Nat. Commun.">
        <title>Genome sequence of mungbean and insights into evolution within Vigna species.</title>
        <authorList>
            <person name="Kang Y.J."/>
            <person name="Kim S.K."/>
            <person name="Kim M.Y."/>
            <person name="Lestari P."/>
            <person name="Kim K.H."/>
            <person name="Ha B.K."/>
            <person name="Jun T.H."/>
            <person name="Hwang W.J."/>
            <person name="Lee T."/>
            <person name="Lee J."/>
            <person name="Shim S."/>
            <person name="Yoon M.Y."/>
            <person name="Jang Y.E."/>
            <person name="Han K.S."/>
            <person name="Taeprayoon P."/>
            <person name="Yoon N."/>
            <person name="Somta P."/>
            <person name="Tanya P."/>
            <person name="Kim K.S."/>
            <person name="Gwag J.G."/>
            <person name="Moon J.K."/>
            <person name="Lee Y.H."/>
            <person name="Park B.S."/>
            <person name="Bombarely A."/>
            <person name="Doyle J.J."/>
            <person name="Jackson S.A."/>
            <person name="Schafleitner R."/>
            <person name="Srinives P."/>
            <person name="Varshney R.K."/>
            <person name="Lee S.H."/>
        </authorList>
    </citation>
    <scope>NUCLEOTIDE SEQUENCE [LARGE SCALE GENOMIC DNA]</scope>
    <source>
        <strain evidence="1">cv. VC1973A</strain>
    </source>
</reference>
<evidence type="ECO:0000313" key="2">
    <source>
        <dbReference type="RefSeq" id="XP_014507526.1"/>
    </source>
</evidence>
<accession>A0A1S3UN84</accession>
<sequence>MGNSPSAPRLLGNEYYSYDIKLNNGANISVSTDRSTLPPRWKLVYDVDGMTCTLSILNTPDGKLGPDTLFIAVEDCTTVFLLQRLEKFDIEVIKTPTNGLLSSITEYRNVLKYGQTSSGGVTTERWVYGCGTRKGLLVVQSKKQSNEKQSYMVTVAHYYVNSDSNGIGVDIGFSVVVKIGVVNGQLDYSVDGPVEHPSSALLYLIEEVCRTGTWKPSACPHCKNIQSQQRRLLLSESEDSETNLPTLPSYGGQQYASNKGRFNGDGIGSMIRAKNVNFNKWWR</sequence>
<name>A0A1S3UN84_VIGRR</name>
<reference evidence="2" key="2">
    <citation type="submission" date="2025-08" db="UniProtKB">
        <authorList>
            <consortium name="RefSeq"/>
        </authorList>
    </citation>
    <scope>IDENTIFICATION</scope>
    <source>
        <tissue evidence="2">Leaf</tissue>
    </source>
</reference>
<proteinExistence type="predicted"/>
<dbReference type="Proteomes" id="UP000087766">
    <property type="component" value="Chromosome 1"/>
</dbReference>
<keyword evidence="1" id="KW-1185">Reference proteome</keyword>
<dbReference type="RefSeq" id="XP_014507526.1">
    <property type="nucleotide sequence ID" value="XM_014652040.2"/>
</dbReference>
<protein>
    <submittedName>
        <fullName evidence="2">Uncharacterized protein LOC106767198</fullName>
    </submittedName>
</protein>
<dbReference type="AlphaFoldDB" id="A0A1S3UN84"/>
<gene>
    <name evidence="2" type="primary">LOC106767198</name>
</gene>
<dbReference type="KEGG" id="vra:106767198"/>
<evidence type="ECO:0000313" key="1">
    <source>
        <dbReference type="Proteomes" id="UP000087766"/>
    </source>
</evidence>
<dbReference type="OrthoDB" id="1430781at2759"/>
<organism evidence="1 2">
    <name type="scientific">Vigna radiata var. radiata</name>
    <name type="common">Mung bean</name>
    <name type="synonym">Phaseolus aureus</name>
    <dbReference type="NCBI Taxonomy" id="3916"/>
    <lineage>
        <taxon>Eukaryota</taxon>
        <taxon>Viridiplantae</taxon>
        <taxon>Streptophyta</taxon>
        <taxon>Embryophyta</taxon>
        <taxon>Tracheophyta</taxon>
        <taxon>Spermatophyta</taxon>
        <taxon>Magnoliopsida</taxon>
        <taxon>eudicotyledons</taxon>
        <taxon>Gunneridae</taxon>
        <taxon>Pentapetalae</taxon>
        <taxon>rosids</taxon>
        <taxon>fabids</taxon>
        <taxon>Fabales</taxon>
        <taxon>Fabaceae</taxon>
        <taxon>Papilionoideae</taxon>
        <taxon>50 kb inversion clade</taxon>
        <taxon>NPAAA clade</taxon>
        <taxon>indigoferoid/millettioid clade</taxon>
        <taxon>Phaseoleae</taxon>
        <taxon>Vigna</taxon>
    </lineage>
</organism>